<proteinExistence type="predicted"/>
<keyword evidence="1" id="KW-0472">Membrane</keyword>
<keyword evidence="1" id="KW-1133">Transmembrane helix</keyword>
<evidence type="ECO:0000313" key="2">
    <source>
        <dbReference type="EMBL" id="KEC56942.1"/>
    </source>
</evidence>
<dbReference type="AlphaFoldDB" id="A0A067WLY7"/>
<protein>
    <submittedName>
        <fullName evidence="2">Uncharacterized protein</fullName>
    </submittedName>
</protein>
<dbReference type="Proteomes" id="UP000027336">
    <property type="component" value="Unassembled WGS sequence"/>
</dbReference>
<name>A0A067WLY7_9HYPH</name>
<feature type="transmembrane region" description="Helical" evidence="1">
    <location>
        <begin position="20"/>
        <end position="38"/>
    </location>
</feature>
<sequence length="55" mass="6373">MFYIAEAMTGKSVPAKIQEIVFRIGFFIVIVFMIFALFNDYFVGFAIIYGEYCIN</sequence>
<dbReference type="PATRIC" id="fig|685782.3.peg.379"/>
<comment type="caution">
    <text evidence="2">The sequence shown here is derived from an EMBL/GenBank/DDBJ whole genome shotgun (WGS) entry which is preliminary data.</text>
</comment>
<keyword evidence="3" id="KW-1185">Reference proteome</keyword>
<dbReference type="HOGENOM" id="CLU_3022735_0_0_5"/>
<accession>A0A067WLY7</accession>
<evidence type="ECO:0000313" key="3">
    <source>
        <dbReference type="Proteomes" id="UP000027336"/>
    </source>
</evidence>
<dbReference type="EMBL" id="AHPK01000002">
    <property type="protein sequence ID" value="KEC56942.1"/>
    <property type="molecule type" value="Genomic_DNA"/>
</dbReference>
<organism evidence="2 3">
    <name type="scientific">Bartonella rochalimae ATCC BAA-1498</name>
    <dbReference type="NCBI Taxonomy" id="685782"/>
    <lineage>
        <taxon>Bacteria</taxon>
        <taxon>Pseudomonadati</taxon>
        <taxon>Pseudomonadota</taxon>
        <taxon>Alphaproteobacteria</taxon>
        <taxon>Hyphomicrobiales</taxon>
        <taxon>Bartonellaceae</taxon>
        <taxon>Bartonella</taxon>
    </lineage>
</organism>
<evidence type="ECO:0000256" key="1">
    <source>
        <dbReference type="SAM" id="Phobius"/>
    </source>
</evidence>
<keyword evidence="1" id="KW-0812">Transmembrane</keyword>
<reference evidence="2 3" key="1">
    <citation type="submission" date="2012-04" db="EMBL/GenBank/DDBJ databases">
        <title>The Genome Sequence of Bartonella rochalimae BMGH.</title>
        <authorList>
            <consortium name="The Broad Institute Genome Sequencing Platform"/>
            <consortium name="The Broad Institute Genome Sequencing Center for Infectious Disease"/>
            <person name="Feldgarden M."/>
            <person name="Kirby J."/>
            <person name="Kosoy M."/>
            <person name="Birtles R."/>
            <person name="Probert W.S."/>
            <person name="Chiaraviglio L."/>
            <person name="Walker B."/>
            <person name="Young S.K."/>
            <person name="Zeng Q."/>
            <person name="Gargeya S."/>
            <person name="Fitzgerald M."/>
            <person name="Haas B."/>
            <person name="Abouelleil A."/>
            <person name="Alvarado L."/>
            <person name="Arachchi H.M."/>
            <person name="Berlin A.M."/>
            <person name="Chapman S.B."/>
            <person name="Goldberg J."/>
            <person name="Griggs A."/>
            <person name="Gujja S."/>
            <person name="Hansen M."/>
            <person name="Howarth C."/>
            <person name="Imamovic A."/>
            <person name="Larimer J."/>
            <person name="McCowen C."/>
            <person name="Montmayeur A."/>
            <person name="Murphy C."/>
            <person name="Neiman D."/>
            <person name="Pearson M."/>
            <person name="Priest M."/>
            <person name="Roberts A."/>
            <person name="Saif S."/>
            <person name="Shea T."/>
            <person name="Sisk P."/>
            <person name="Sykes S."/>
            <person name="Wortman J."/>
            <person name="Nusbaum C."/>
            <person name="Birren B."/>
        </authorList>
    </citation>
    <scope>NUCLEOTIDE SEQUENCE [LARGE SCALE GENOMIC DNA]</scope>
    <source>
        <strain evidence="2 3">ATCC BAA-1498</strain>
    </source>
</reference>
<gene>
    <name evidence="2" type="ORF">O99_00364</name>
</gene>